<evidence type="ECO:0000256" key="1">
    <source>
        <dbReference type="ARBA" id="ARBA00001798"/>
    </source>
</evidence>
<dbReference type="PROSITE" id="PS50089">
    <property type="entry name" value="ZF_RING_2"/>
    <property type="match status" value="1"/>
</dbReference>
<dbReference type="GO" id="GO:0061630">
    <property type="term" value="F:ubiquitin protein ligase activity"/>
    <property type="evidence" value="ECO:0007669"/>
    <property type="project" value="UniProtKB-EC"/>
</dbReference>
<keyword evidence="17" id="KW-0496">Mitochondrion</keyword>
<dbReference type="GO" id="GO:0016567">
    <property type="term" value="P:protein ubiquitination"/>
    <property type="evidence" value="ECO:0007669"/>
    <property type="project" value="InterPro"/>
</dbReference>
<comment type="catalytic activity">
    <reaction evidence="1">
        <text>[E2 ubiquitin-conjugating enzyme]-S-ubiquitinyl-L-cysteine + [acceptor protein]-L-lysine = [E2 ubiquitin-conjugating enzyme]-L-cysteine + [acceptor protein]-N(6)-ubiquitinyl-L-lysine.</text>
        <dbReference type="EC" id="2.3.2.31"/>
    </reaction>
</comment>
<evidence type="ECO:0000256" key="11">
    <source>
        <dbReference type="ARBA" id="ARBA00022737"/>
    </source>
</evidence>
<evidence type="ECO:0000256" key="8">
    <source>
        <dbReference type="ARBA" id="ARBA00022692"/>
    </source>
</evidence>
<dbReference type="InterPro" id="IPR031127">
    <property type="entry name" value="E3_UB_ligase_RBR"/>
</dbReference>
<keyword evidence="13" id="KW-0833">Ubl conjugation pathway</keyword>
<name>A0A0A1XJI8_ZEUCU</name>
<dbReference type="CDD" id="cd16632">
    <property type="entry name" value="mRING-HC-C4C4_RBR_RNF144"/>
    <property type="match status" value="1"/>
</dbReference>
<dbReference type="InterPro" id="IPR044066">
    <property type="entry name" value="TRIAD_supradom"/>
</dbReference>
<keyword evidence="6" id="KW-0963">Cytoplasm</keyword>
<feature type="region of interest" description="Disordered" evidence="25">
    <location>
        <begin position="395"/>
        <end position="456"/>
    </location>
</feature>
<evidence type="ECO:0000256" key="6">
    <source>
        <dbReference type="ARBA" id="ARBA00022490"/>
    </source>
</evidence>
<proteinExistence type="inferred from homology"/>
<dbReference type="EMBL" id="GBXI01003126">
    <property type="protein sequence ID" value="JAD11166.1"/>
    <property type="molecule type" value="Transcribed_RNA"/>
</dbReference>
<accession>A0A0A1XJI8</accession>
<keyword evidence="18 26" id="KW-0472">Membrane</keyword>
<evidence type="ECO:0000256" key="18">
    <source>
        <dbReference type="ARBA" id="ARBA00023136"/>
    </source>
</evidence>
<keyword evidence="9" id="KW-0053">Apoptosis</keyword>
<dbReference type="PROSITE" id="PS51873">
    <property type="entry name" value="TRIAD"/>
    <property type="match status" value="1"/>
</dbReference>
<evidence type="ECO:0000259" key="27">
    <source>
        <dbReference type="PROSITE" id="PS50089"/>
    </source>
</evidence>
<keyword evidence="8 26" id="KW-0812">Transmembrane</keyword>
<evidence type="ECO:0000256" key="26">
    <source>
        <dbReference type="SAM" id="Phobius"/>
    </source>
</evidence>
<keyword evidence="7" id="KW-0808">Transferase</keyword>
<evidence type="ECO:0000256" key="7">
    <source>
        <dbReference type="ARBA" id="ARBA00022679"/>
    </source>
</evidence>
<dbReference type="AlphaFoldDB" id="A0A0A1XJI8"/>
<feature type="compositionally biased region" description="Low complexity" evidence="25">
    <location>
        <begin position="516"/>
        <end position="529"/>
    </location>
</feature>
<dbReference type="Pfam" id="PF01485">
    <property type="entry name" value="IBR"/>
    <property type="match status" value="1"/>
</dbReference>
<evidence type="ECO:0000256" key="10">
    <source>
        <dbReference type="ARBA" id="ARBA00022723"/>
    </source>
</evidence>
<gene>
    <name evidence="29" type="primary">rnf144aa_0</name>
    <name evidence="29" type="ORF">g.22284</name>
</gene>
<dbReference type="PROSITE" id="PS00518">
    <property type="entry name" value="ZF_RING_1"/>
    <property type="match status" value="1"/>
</dbReference>
<feature type="domain" description="RING-type" evidence="27">
    <location>
        <begin position="631"/>
        <end position="677"/>
    </location>
</feature>
<comment type="pathway">
    <text evidence="4">Protein modification; protein ubiquitination.</text>
</comment>
<feature type="domain" description="RING-type" evidence="28">
    <location>
        <begin position="627"/>
        <end position="873"/>
    </location>
</feature>
<protein>
    <recommendedName>
        <fullName evidence="22">E3 ubiquitin-protein ligase RNF144B</fullName>
        <ecNumber evidence="5">2.3.2.31</ecNumber>
    </recommendedName>
    <alternativeName>
        <fullName evidence="23">RING finger protein 144B</fullName>
    </alternativeName>
</protein>
<feature type="region of interest" description="Disordered" evidence="25">
    <location>
        <begin position="1"/>
        <end position="24"/>
    </location>
</feature>
<dbReference type="CDD" id="cd20349">
    <property type="entry name" value="BRcat_RBR_RNF144"/>
    <property type="match status" value="1"/>
</dbReference>
<evidence type="ECO:0000256" key="24">
    <source>
        <dbReference type="PROSITE-ProRule" id="PRU00175"/>
    </source>
</evidence>
<keyword evidence="15" id="KW-0832">Ubl conjugation</keyword>
<dbReference type="GO" id="GO:0031966">
    <property type="term" value="C:mitochondrial membrane"/>
    <property type="evidence" value="ECO:0007669"/>
    <property type="project" value="UniProtKB-SubCell"/>
</dbReference>
<keyword evidence="14" id="KW-0862">Zinc</keyword>
<dbReference type="FunFam" id="1.20.120.1750:FF:000010">
    <property type="entry name" value="RBR-type E3 ubiquitin transferase"/>
    <property type="match status" value="1"/>
</dbReference>
<evidence type="ECO:0000256" key="3">
    <source>
        <dbReference type="ARBA" id="ARBA00004496"/>
    </source>
</evidence>
<sequence>MQSEMSGGGESAEQTTAAPVNGYDGEVGLTNSLSGTLPPRRRIENFLKSLVGRKSSNARSNSGNSINGVNVDVVNCRAENIVSQQPMPSSPEITITRTPSDQNMVLLRDTSQRGRQYKQQLVAAQEQRKSGDCGGDKLTVNGAMQGSTSSLNVVQQKLWNIMRREGSAASLYNEKSHSIVQYRGLRKCETVLALTRQTNSLCSPIFGGSAAAHVGAGGRNNGGGCNNGSGGGVARHNSCSAGGGGGACGGGSGMRRTHTTGSGIFSASGVEQIRPLNRLRNSVTSINAGATCSRCSSLLSLAASGSRYSLNVAPNAGVAGGAFVPHTTTQMPASASQQQLQALAATLDYKPPPHSSQQHQQQRERKISNVSSSQLNNSSSNYIVLSSNRNADTTVVEHNAGGSGAGNSSGNCSRKSSADAPSTQSASSITPPSNMTTATLTSSITSPHAGSTPTTPVATAATTTALATVAASVIAADTLVITPTANAPQATFTMSSYTANTSNSNSNTSGILVDLPSSPTSPTSAASSVGTPCTSASCSSATTPAPTYALPPTSQTYPFTITSLLAMSKTTMARDAGGGRRYSGGADDDDAAMTINISPACKANTDIVDPRHYTAPVAAAQPLKRFEPFTCKLCLVDVETQEEATTLQQCGCEFCTECMKAYVDFEITEGAYEISCPDAQCPAQGIMTLPEIANLTTTNLMKKHHRYRLNKEIEMDKTRTWCPRAGCETVCHVGVGPHSDCTPSTSTGGGSGGTHTATFTDSQGAQQSLCAVQCPSCKDEFCSACKKAWHPNMTCEENSRRLVADGQDDIGIPFDNDLIKCCPMCAVPIEKDEGCAQMMCKRCKHVFCWYCLASLDDDFLLRHYDRGPCKNKLGHSRASVVWHRAQVIGIFAGFGILLLVASPLLLLAAPCIICCKCRSCSGARIDEGDAELDEATALQSL</sequence>
<evidence type="ECO:0000256" key="17">
    <source>
        <dbReference type="ARBA" id="ARBA00023128"/>
    </source>
</evidence>
<dbReference type="SUPFAM" id="SSF57850">
    <property type="entry name" value="RING/U-box"/>
    <property type="match status" value="3"/>
</dbReference>
<evidence type="ECO:0000256" key="19">
    <source>
        <dbReference type="ARBA" id="ARBA00038342"/>
    </source>
</evidence>
<keyword evidence="16 26" id="KW-1133">Transmembrane helix</keyword>
<dbReference type="Gene3D" id="1.20.120.1750">
    <property type="match status" value="1"/>
</dbReference>
<dbReference type="SMART" id="SM00647">
    <property type="entry name" value="IBR"/>
    <property type="match status" value="2"/>
</dbReference>
<dbReference type="InterPro" id="IPR001841">
    <property type="entry name" value="Znf_RING"/>
</dbReference>
<feature type="transmembrane region" description="Helical" evidence="26">
    <location>
        <begin position="887"/>
        <end position="915"/>
    </location>
</feature>
<comment type="function">
    <text evidence="20">E3 ubiquitin-protein ligase which accepts ubiquitin from E2 ubiquitin-conjugating enzymes UBE2L3 and UBE2L6 in the form of a thioester and then directly transfers the ubiquitin to targeted substrates such as LCMT2, thereby promoting their degradation. Induces apoptosis via a p53/TP53-dependent but caspase-independent mechanism. Plays a crucial role in maintaining the genomic stability by controlling the degradation of multiple proteins involved in mitotic progression and DNA damage. Regulates epithelial homeostasis by mediating degradation of CDKN1A and isoform 2 of TP63. Plays a regulatory role in innate immunity by negatively regulating IRF3 activation and IFN-beta production. Mechanistically, inhibits TBK1 phosphorylation and 'Lys-63'-linked polyubiquitination independently of its E3 ligase activity. Alternatively, promotes 'Lys-27' and 'Lys-33'-linked ubiquitination of IFIH1/MDA5, promoting selective autophagic degradation of IFIH1/MDA5 to inhibit antiviral response.</text>
</comment>
<evidence type="ECO:0000256" key="4">
    <source>
        <dbReference type="ARBA" id="ARBA00004906"/>
    </source>
</evidence>
<dbReference type="PANTHER" id="PTHR11685">
    <property type="entry name" value="RBR FAMILY RING FINGER AND IBR DOMAIN-CONTAINING"/>
    <property type="match status" value="1"/>
</dbReference>
<dbReference type="Pfam" id="PF22191">
    <property type="entry name" value="IBR_1"/>
    <property type="match status" value="1"/>
</dbReference>
<evidence type="ECO:0000256" key="14">
    <source>
        <dbReference type="ARBA" id="ARBA00022833"/>
    </source>
</evidence>
<keyword evidence="12 24" id="KW-0863">Zinc-finger</keyword>
<comment type="subunit">
    <text evidence="21">Interacts with UBE2L3, UBE2L6 and LCMT2, as well as with BAX. Interacts with TBK1; this interaction inhibits TBK1 phosphorylation and 'Lys-63'-linked polyubiquitination.</text>
</comment>
<feature type="region of interest" description="Disordered" evidence="25">
    <location>
        <begin position="348"/>
        <end position="375"/>
    </location>
</feature>
<dbReference type="Gene3D" id="3.30.40.10">
    <property type="entry name" value="Zinc/RING finger domain, C3HC4 (zinc finger)"/>
    <property type="match status" value="1"/>
</dbReference>
<evidence type="ECO:0000256" key="9">
    <source>
        <dbReference type="ARBA" id="ARBA00022703"/>
    </source>
</evidence>
<evidence type="ECO:0000259" key="28">
    <source>
        <dbReference type="PROSITE" id="PS51873"/>
    </source>
</evidence>
<dbReference type="GO" id="GO:0006915">
    <property type="term" value="P:apoptotic process"/>
    <property type="evidence" value="ECO:0007669"/>
    <property type="project" value="UniProtKB-KW"/>
</dbReference>
<evidence type="ECO:0000256" key="5">
    <source>
        <dbReference type="ARBA" id="ARBA00012251"/>
    </source>
</evidence>
<dbReference type="FunFam" id="3.30.40.10:FF:000051">
    <property type="entry name" value="RBR-type E3 ubiquitin transferase"/>
    <property type="match status" value="1"/>
</dbReference>
<dbReference type="InterPro" id="IPR002867">
    <property type="entry name" value="IBR_dom"/>
</dbReference>
<evidence type="ECO:0000256" key="13">
    <source>
        <dbReference type="ARBA" id="ARBA00022786"/>
    </source>
</evidence>
<dbReference type="SMART" id="SM00184">
    <property type="entry name" value="RING"/>
    <property type="match status" value="2"/>
</dbReference>
<comment type="subcellular location">
    <subcellularLocation>
        <location evidence="3">Cytoplasm</location>
    </subcellularLocation>
    <subcellularLocation>
        <location evidence="2">Mitochondrion membrane</location>
        <topology evidence="2">Single-pass membrane protein</topology>
    </subcellularLocation>
</comment>
<feature type="compositionally biased region" description="Gly residues" evidence="25">
    <location>
        <begin position="1"/>
        <end position="10"/>
    </location>
</feature>
<dbReference type="GO" id="GO:0008270">
    <property type="term" value="F:zinc ion binding"/>
    <property type="evidence" value="ECO:0007669"/>
    <property type="project" value="UniProtKB-KW"/>
</dbReference>
<dbReference type="InterPro" id="IPR013083">
    <property type="entry name" value="Znf_RING/FYVE/PHD"/>
</dbReference>
<evidence type="ECO:0000256" key="12">
    <source>
        <dbReference type="ARBA" id="ARBA00022771"/>
    </source>
</evidence>
<evidence type="ECO:0000256" key="21">
    <source>
        <dbReference type="ARBA" id="ARBA00061765"/>
    </source>
</evidence>
<comment type="similarity">
    <text evidence="19">Belongs to the RBR family. RNF144 subfamily.</text>
</comment>
<dbReference type="EC" id="2.3.2.31" evidence="5"/>
<evidence type="ECO:0000256" key="23">
    <source>
        <dbReference type="ARBA" id="ARBA00078867"/>
    </source>
</evidence>
<organism evidence="29">
    <name type="scientific">Zeugodacus cucurbitae</name>
    <name type="common">Melon fruit fly</name>
    <name type="synonym">Bactrocera cucurbitae</name>
    <dbReference type="NCBI Taxonomy" id="28588"/>
    <lineage>
        <taxon>Eukaryota</taxon>
        <taxon>Metazoa</taxon>
        <taxon>Ecdysozoa</taxon>
        <taxon>Arthropoda</taxon>
        <taxon>Hexapoda</taxon>
        <taxon>Insecta</taxon>
        <taxon>Pterygota</taxon>
        <taxon>Neoptera</taxon>
        <taxon>Endopterygota</taxon>
        <taxon>Diptera</taxon>
        <taxon>Brachycera</taxon>
        <taxon>Muscomorpha</taxon>
        <taxon>Tephritoidea</taxon>
        <taxon>Tephritidae</taxon>
        <taxon>Zeugodacus</taxon>
        <taxon>Zeugodacus</taxon>
    </lineage>
</organism>
<evidence type="ECO:0000256" key="22">
    <source>
        <dbReference type="ARBA" id="ARBA00069720"/>
    </source>
</evidence>
<keyword evidence="10" id="KW-0479">Metal-binding</keyword>
<feature type="region of interest" description="Disordered" evidence="25">
    <location>
        <begin position="508"/>
        <end position="529"/>
    </location>
</feature>
<evidence type="ECO:0000313" key="29">
    <source>
        <dbReference type="EMBL" id="JAD11166.1"/>
    </source>
</evidence>
<evidence type="ECO:0000256" key="2">
    <source>
        <dbReference type="ARBA" id="ARBA00004304"/>
    </source>
</evidence>
<reference evidence="29" key="2">
    <citation type="journal article" date="2015" name="Gigascience">
        <title>Reconstructing a comprehensive transcriptome assembly of a white-pupal translocated strain of the pest fruit fly Bactrocera cucurbitae.</title>
        <authorList>
            <person name="Sim S.B."/>
            <person name="Calla B."/>
            <person name="Hall B."/>
            <person name="DeRego T."/>
            <person name="Geib S.M."/>
        </authorList>
    </citation>
    <scope>NUCLEOTIDE SEQUENCE</scope>
</reference>
<evidence type="ECO:0000256" key="16">
    <source>
        <dbReference type="ARBA" id="ARBA00022989"/>
    </source>
</evidence>
<evidence type="ECO:0000256" key="15">
    <source>
        <dbReference type="ARBA" id="ARBA00022843"/>
    </source>
</evidence>
<evidence type="ECO:0000256" key="25">
    <source>
        <dbReference type="SAM" id="MobiDB-lite"/>
    </source>
</evidence>
<feature type="compositionally biased region" description="Polar residues" evidence="25">
    <location>
        <begin position="412"/>
        <end position="451"/>
    </location>
</feature>
<dbReference type="CDD" id="cd20352">
    <property type="entry name" value="Rcat_RBR_RNF144"/>
    <property type="match status" value="1"/>
</dbReference>
<keyword evidence="11" id="KW-0677">Repeat</keyword>
<reference evidence="29" key="1">
    <citation type="submission" date="2014-11" db="EMBL/GenBank/DDBJ databases">
        <authorList>
            <person name="Geib S."/>
        </authorList>
    </citation>
    <scope>NUCLEOTIDE SEQUENCE</scope>
</reference>
<dbReference type="InterPro" id="IPR017907">
    <property type="entry name" value="Znf_RING_CS"/>
</dbReference>
<evidence type="ECO:0000256" key="20">
    <source>
        <dbReference type="ARBA" id="ARBA00060040"/>
    </source>
</evidence>